<dbReference type="Proteomes" id="UP001148662">
    <property type="component" value="Unassembled WGS sequence"/>
</dbReference>
<proteinExistence type="predicted"/>
<comment type="caution">
    <text evidence="1">The sequence shown here is derived from an EMBL/GenBank/DDBJ whole genome shotgun (WGS) entry which is preliminary data.</text>
</comment>
<protein>
    <submittedName>
        <fullName evidence="1">Uncharacterized protein</fullName>
    </submittedName>
</protein>
<name>A0ACC1RMM7_9APHY</name>
<keyword evidence="2" id="KW-1185">Reference proteome</keyword>
<gene>
    <name evidence="1" type="ORF">NM688_g9131</name>
</gene>
<dbReference type="EMBL" id="JANHOG010002715">
    <property type="protein sequence ID" value="KAJ3520646.1"/>
    <property type="molecule type" value="Genomic_DNA"/>
</dbReference>
<evidence type="ECO:0000313" key="1">
    <source>
        <dbReference type="EMBL" id="KAJ3520646.1"/>
    </source>
</evidence>
<organism evidence="1 2">
    <name type="scientific">Phlebia brevispora</name>
    <dbReference type="NCBI Taxonomy" id="194682"/>
    <lineage>
        <taxon>Eukaryota</taxon>
        <taxon>Fungi</taxon>
        <taxon>Dikarya</taxon>
        <taxon>Basidiomycota</taxon>
        <taxon>Agaricomycotina</taxon>
        <taxon>Agaricomycetes</taxon>
        <taxon>Polyporales</taxon>
        <taxon>Meruliaceae</taxon>
        <taxon>Phlebia</taxon>
    </lineage>
</organism>
<sequence length="297" mass="33413">MGILEELQNYWEIPDLSGRIAIVTGGNTGLGKLIIKSLLEHNAKVYMAARSKPKAEAAIADLHQTTGKEAIYLHLDLSDLNSVRDAAKEFLSGLMWSPLDWLSPDGYDIQWATNVMGHWYLTELLMPALIEGAKTSPDRHARVVTTSSAAANFSTIDYDTFRDGPQRQKLGNVGLYYQSKFANAVVARETARRYADKGIISVSLNPGNLYTDLQRHCTWLQYALLKFILYPQELGALTPLWAGTMPEILGMNGEFLIPWARLGRARKEVYDPAEGEKLWNWLEAQLEAKYGDHWRNV</sequence>
<accession>A0ACC1RMM7</accession>
<reference evidence="1" key="1">
    <citation type="submission" date="2022-07" db="EMBL/GenBank/DDBJ databases">
        <title>Genome Sequence of Phlebia brevispora.</title>
        <authorList>
            <person name="Buettner E."/>
        </authorList>
    </citation>
    <scope>NUCLEOTIDE SEQUENCE</scope>
    <source>
        <strain evidence="1">MPL23</strain>
    </source>
</reference>
<evidence type="ECO:0000313" key="2">
    <source>
        <dbReference type="Proteomes" id="UP001148662"/>
    </source>
</evidence>